<proteinExistence type="predicted"/>
<evidence type="ECO:0000313" key="3">
    <source>
        <dbReference type="Proteomes" id="UP000054721"/>
    </source>
</evidence>
<protein>
    <submittedName>
        <fullName evidence="1">Uncharacterized protein</fullName>
    </submittedName>
</protein>
<keyword evidence="3" id="KW-1185">Reference proteome</keyword>
<organism evidence="1 3">
    <name type="scientific">Trichinella nativa</name>
    <dbReference type="NCBI Taxonomy" id="6335"/>
    <lineage>
        <taxon>Eukaryota</taxon>
        <taxon>Metazoa</taxon>
        <taxon>Ecdysozoa</taxon>
        <taxon>Nematoda</taxon>
        <taxon>Enoplea</taxon>
        <taxon>Dorylaimia</taxon>
        <taxon>Trichinellida</taxon>
        <taxon>Trichinellidae</taxon>
        <taxon>Trichinella</taxon>
    </lineage>
</organism>
<evidence type="ECO:0000313" key="1">
    <source>
        <dbReference type="EMBL" id="KRZ47684.1"/>
    </source>
</evidence>
<dbReference type="Proteomes" id="UP000054721">
    <property type="component" value="Unassembled WGS sequence"/>
</dbReference>
<dbReference type="AlphaFoldDB" id="A0A0V1KK64"/>
<name>A0A0V1KK64_9BILA</name>
<reference evidence="1 3" key="1">
    <citation type="submission" date="2015-05" db="EMBL/GenBank/DDBJ databases">
        <title>Evolution of Trichinella species and genotypes.</title>
        <authorList>
            <person name="Korhonen P.K."/>
            <person name="Edoardo P."/>
            <person name="Giuseppe L.R."/>
            <person name="Gasser R.B."/>
        </authorList>
    </citation>
    <scope>NUCLEOTIDE SEQUENCE [LARGE SCALE GENOMIC DNA]</scope>
    <source>
        <strain evidence="1">ISS10</strain>
    </source>
</reference>
<gene>
    <name evidence="2" type="ORF">T02_13170</name>
    <name evidence="1" type="ORF">T02_3814</name>
</gene>
<sequence length="74" mass="8449">MLPTFFEISREIRNWTLLIVSDGLMQIYCIFGGSDFSGKLQNFIAIITRSCSYSYEFSAFNQSPQPAQNEALLQ</sequence>
<comment type="caution">
    <text evidence="1">The sequence shown here is derived from an EMBL/GenBank/DDBJ whole genome shotgun (WGS) entry which is preliminary data.</text>
</comment>
<accession>A0A0V1KK64</accession>
<evidence type="ECO:0000313" key="2">
    <source>
        <dbReference type="EMBL" id="KRZ50410.1"/>
    </source>
</evidence>
<dbReference type="EMBL" id="JYDW01000266">
    <property type="protein sequence ID" value="KRZ50410.1"/>
    <property type="molecule type" value="Genomic_DNA"/>
</dbReference>
<dbReference type="EMBL" id="JYDW01000615">
    <property type="protein sequence ID" value="KRZ47684.1"/>
    <property type="molecule type" value="Genomic_DNA"/>
</dbReference>